<reference evidence="1" key="1">
    <citation type="submission" date="2022-08" db="EMBL/GenBank/DDBJ databases">
        <title>Genome Sequence of Pycnoporus sanguineus.</title>
        <authorList>
            <person name="Buettner E."/>
        </authorList>
    </citation>
    <scope>NUCLEOTIDE SEQUENCE</scope>
    <source>
        <strain evidence="1">CG-C14</strain>
    </source>
</reference>
<sequence>MQTSEAVSSYVNDSEAQSESHAAPTDLVLIVFIHGFKGTDSTFGEFPKRLQHIVSESLGNATVESIVFPAYETKGDLNAAVTRFADWLTDLTVRREVANGLGGGAGKANIVLCGHRFVFASAHGLVP</sequence>
<dbReference type="EMBL" id="JANSHE010001490">
    <property type="protein sequence ID" value="KAJ3002443.1"/>
    <property type="molecule type" value="Genomic_DNA"/>
</dbReference>
<evidence type="ECO:0000313" key="2">
    <source>
        <dbReference type="Proteomes" id="UP001144978"/>
    </source>
</evidence>
<organism evidence="1 2">
    <name type="scientific">Trametes sanguinea</name>
    <dbReference type="NCBI Taxonomy" id="158606"/>
    <lineage>
        <taxon>Eukaryota</taxon>
        <taxon>Fungi</taxon>
        <taxon>Dikarya</taxon>
        <taxon>Basidiomycota</taxon>
        <taxon>Agaricomycotina</taxon>
        <taxon>Agaricomycetes</taxon>
        <taxon>Polyporales</taxon>
        <taxon>Polyporaceae</taxon>
        <taxon>Trametes</taxon>
    </lineage>
</organism>
<protein>
    <submittedName>
        <fullName evidence="1">Uncharacterized protein</fullName>
    </submittedName>
</protein>
<accession>A0ACC1PV70</accession>
<evidence type="ECO:0000313" key="1">
    <source>
        <dbReference type="EMBL" id="KAJ3002443.1"/>
    </source>
</evidence>
<keyword evidence="2" id="KW-1185">Reference proteome</keyword>
<dbReference type="Proteomes" id="UP001144978">
    <property type="component" value="Unassembled WGS sequence"/>
</dbReference>
<comment type="caution">
    <text evidence="1">The sequence shown here is derived from an EMBL/GenBank/DDBJ whole genome shotgun (WGS) entry which is preliminary data.</text>
</comment>
<name>A0ACC1PV70_9APHY</name>
<gene>
    <name evidence="1" type="ORF">NUW54_g5841</name>
</gene>
<proteinExistence type="predicted"/>